<dbReference type="PANTHER" id="PTHR46174">
    <property type="entry name" value="CXXC-TYPE ZINC FINGER PROTEIN 1"/>
    <property type="match status" value="1"/>
</dbReference>
<dbReference type="PANTHER" id="PTHR46174:SF1">
    <property type="entry name" value="CXXC-TYPE ZINC FINGER PROTEIN 1"/>
    <property type="match status" value="1"/>
</dbReference>
<evidence type="ECO:0000313" key="9">
    <source>
        <dbReference type="EMBL" id="KAG2214425.1"/>
    </source>
</evidence>
<feature type="region of interest" description="Disordered" evidence="7">
    <location>
        <begin position="424"/>
        <end position="503"/>
    </location>
</feature>
<evidence type="ECO:0000256" key="3">
    <source>
        <dbReference type="ARBA" id="ARBA00022771"/>
    </source>
</evidence>
<keyword evidence="10" id="KW-1185">Reference proteome</keyword>
<feature type="compositionally biased region" description="Acidic residues" evidence="7">
    <location>
        <begin position="474"/>
        <end position="483"/>
    </location>
</feature>
<feature type="compositionally biased region" description="Polar residues" evidence="7">
    <location>
        <begin position="638"/>
        <end position="657"/>
    </location>
</feature>
<dbReference type="SMART" id="SM00249">
    <property type="entry name" value="PHD"/>
    <property type="match status" value="1"/>
</dbReference>
<feature type="compositionally biased region" description="Acidic residues" evidence="7">
    <location>
        <begin position="490"/>
        <end position="502"/>
    </location>
</feature>
<evidence type="ECO:0000313" key="10">
    <source>
        <dbReference type="Proteomes" id="UP000603453"/>
    </source>
</evidence>
<evidence type="ECO:0000256" key="2">
    <source>
        <dbReference type="ARBA" id="ARBA00022723"/>
    </source>
</evidence>
<organism evidence="9 10">
    <name type="scientific">Mucor saturninus</name>
    <dbReference type="NCBI Taxonomy" id="64648"/>
    <lineage>
        <taxon>Eukaryota</taxon>
        <taxon>Fungi</taxon>
        <taxon>Fungi incertae sedis</taxon>
        <taxon>Mucoromycota</taxon>
        <taxon>Mucoromycotina</taxon>
        <taxon>Mucoromycetes</taxon>
        <taxon>Mucorales</taxon>
        <taxon>Mucorineae</taxon>
        <taxon>Mucoraceae</taxon>
        <taxon>Mucor</taxon>
    </lineage>
</organism>
<dbReference type="GO" id="GO:0048188">
    <property type="term" value="C:Set1C/COMPASS complex"/>
    <property type="evidence" value="ECO:0007669"/>
    <property type="project" value="InterPro"/>
</dbReference>
<dbReference type="GO" id="GO:0045893">
    <property type="term" value="P:positive regulation of DNA-templated transcription"/>
    <property type="evidence" value="ECO:0007669"/>
    <property type="project" value="TreeGrafter"/>
</dbReference>
<dbReference type="EMBL" id="JAEPRD010000001">
    <property type="protein sequence ID" value="KAG2214425.1"/>
    <property type="molecule type" value="Genomic_DNA"/>
</dbReference>
<feature type="region of interest" description="Disordered" evidence="7">
    <location>
        <begin position="700"/>
        <end position="722"/>
    </location>
</feature>
<dbReference type="Pfam" id="PF00628">
    <property type="entry name" value="PHD"/>
    <property type="match status" value="1"/>
</dbReference>
<evidence type="ECO:0000256" key="6">
    <source>
        <dbReference type="PROSITE-ProRule" id="PRU00146"/>
    </source>
</evidence>
<keyword evidence="2" id="KW-0479">Metal-binding</keyword>
<dbReference type="GO" id="GO:0008270">
    <property type="term" value="F:zinc ion binding"/>
    <property type="evidence" value="ECO:0007669"/>
    <property type="project" value="UniProtKB-KW"/>
</dbReference>
<evidence type="ECO:0000256" key="7">
    <source>
        <dbReference type="SAM" id="MobiDB-lite"/>
    </source>
</evidence>
<dbReference type="InterPro" id="IPR001965">
    <property type="entry name" value="Znf_PHD"/>
</dbReference>
<feature type="region of interest" description="Disordered" evidence="7">
    <location>
        <begin position="750"/>
        <end position="779"/>
    </location>
</feature>
<protein>
    <recommendedName>
        <fullName evidence="8">PHD-type domain-containing protein</fullName>
    </recommendedName>
</protein>
<dbReference type="InterPro" id="IPR019787">
    <property type="entry name" value="Znf_PHD-finger"/>
</dbReference>
<keyword evidence="5" id="KW-0539">Nucleus</keyword>
<feature type="compositionally biased region" description="Low complexity" evidence="7">
    <location>
        <begin position="10"/>
        <end position="40"/>
    </location>
</feature>
<comment type="subcellular location">
    <subcellularLocation>
        <location evidence="1">Nucleus</location>
    </subcellularLocation>
</comment>
<evidence type="ECO:0000256" key="1">
    <source>
        <dbReference type="ARBA" id="ARBA00004123"/>
    </source>
</evidence>
<feature type="compositionally biased region" description="Basic residues" evidence="7">
    <location>
        <begin position="216"/>
        <end position="227"/>
    </location>
</feature>
<feature type="compositionally biased region" description="Low complexity" evidence="7">
    <location>
        <begin position="234"/>
        <end position="255"/>
    </location>
</feature>
<feature type="region of interest" description="Disordered" evidence="7">
    <location>
        <begin position="177"/>
        <end position="412"/>
    </location>
</feature>
<feature type="compositionally biased region" description="Acidic residues" evidence="7">
    <location>
        <begin position="427"/>
        <end position="456"/>
    </location>
</feature>
<feature type="region of interest" description="Disordered" evidence="7">
    <location>
        <begin position="637"/>
        <end position="657"/>
    </location>
</feature>
<feature type="compositionally biased region" description="Pro residues" evidence="7">
    <location>
        <begin position="181"/>
        <end position="194"/>
    </location>
</feature>
<dbReference type="OrthoDB" id="436852at2759"/>
<keyword evidence="3 6" id="KW-0863">Zinc-finger</keyword>
<feature type="compositionally biased region" description="Basic residues" evidence="7">
    <location>
        <begin position="43"/>
        <end position="60"/>
    </location>
</feature>
<feature type="compositionally biased region" description="Acidic residues" evidence="7">
    <location>
        <begin position="357"/>
        <end position="383"/>
    </location>
</feature>
<dbReference type="SUPFAM" id="SSF57903">
    <property type="entry name" value="FYVE/PHD zinc finger"/>
    <property type="match status" value="1"/>
</dbReference>
<dbReference type="InterPro" id="IPR019786">
    <property type="entry name" value="Zinc_finger_PHD-type_CS"/>
</dbReference>
<evidence type="ECO:0000259" key="8">
    <source>
        <dbReference type="PROSITE" id="PS50016"/>
    </source>
</evidence>
<accession>A0A8H7RPS8</accession>
<keyword evidence="4" id="KW-0862">Zinc</keyword>
<feature type="region of interest" description="Disordered" evidence="7">
    <location>
        <begin position="576"/>
        <end position="603"/>
    </location>
</feature>
<comment type="caution">
    <text evidence="9">The sequence shown here is derived from an EMBL/GenBank/DDBJ whole genome shotgun (WGS) entry which is preliminary data.</text>
</comment>
<feature type="compositionally biased region" description="Polar residues" evidence="7">
    <location>
        <begin position="310"/>
        <end position="319"/>
    </location>
</feature>
<sequence>MSKISKQVDQQHLQHQSDSDLSLQLSDASSLSSDSDLSDAQVKKKTTTKKKSTKKTLNKKKKVKDDSQYCTCRKGYDGKEFMIECDGCQEWFHGACVGLKPNSVTDHYYCKSCLKVKKRPSTSAGKKLIPQKKSIIILPVPKPEPAIIPMISKLSIDQDDEDEDLCPVCDGDCTCGSDSPLPQPPPQPPQPPQPIVHTEPTQSKIVAIKKTTLAPKSKKTMKPKKSIIVKEESSGSSSSESGSSDSQTDSSGSSSSDEDTMVEMIGSKKQESKKKLTSAPRRGKSTTLLANIIRQKAPHYASKGGKKSNFVPNTASISTTKKEELSSEDEDEDVVVDDLDDLLETMSPLSENSSNESELESEEFFTDDDEDEDVNMDNEDVDIDSSSLVMSPYPESRASYSSVHIDSGDDEDIENVETQAIIADMTLDSEEEELDSDLDEGMFIEDEDDDEDDEPDIPLSLGYYAANNNRWSSDEDEEEEEFDYTTALPSDEDGNISDDSEEDKQVNPFLPLLDSEGNIYDSIAAAFMQSFAPISTDTGGDTTNGINTPALGEEYQLSPFELAQALNALSAETSRQHNQDFLRRPSLPSNAVSAAQRHRGSQDFNTSEALRALSVLVTDDLSLAPLQPIHEDLEMESLNDTPPMQSPIDNSSPPSTNDVLPNHLALSLSTDLKLQEQILDILKGSDKLPHTTTHITNTLEKKSSLPTNTALNPSRQILPKPSGSGIGSSFPTLALEQQIQDAINESIENNKKRGLLNEEDGGGHSKKRRISRSNSLSASIETNLQPMETTSFSTPASPAAIIDELEDMMEEQDSVAVSMDDLVDTSQLYTRSLSRSPSPEVEDDPYSRDLSRWQRIPIGAFRLMRSRNKLWLER</sequence>
<proteinExistence type="predicted"/>
<dbReference type="Gene3D" id="3.30.40.10">
    <property type="entry name" value="Zinc/RING finger domain, C3HC4 (zinc finger)"/>
    <property type="match status" value="1"/>
</dbReference>
<reference evidence="9" key="1">
    <citation type="submission" date="2020-12" db="EMBL/GenBank/DDBJ databases">
        <title>Metabolic potential, ecology and presence of endohyphal bacteria is reflected in genomic diversity of Mucoromycotina.</title>
        <authorList>
            <person name="Muszewska A."/>
            <person name="Okrasinska A."/>
            <person name="Steczkiewicz K."/>
            <person name="Drgas O."/>
            <person name="Orlowska M."/>
            <person name="Perlinska-Lenart U."/>
            <person name="Aleksandrzak-Piekarczyk T."/>
            <person name="Szatraj K."/>
            <person name="Zielenkiewicz U."/>
            <person name="Pilsyk S."/>
            <person name="Malc E."/>
            <person name="Mieczkowski P."/>
            <person name="Kruszewska J.S."/>
            <person name="Biernat P."/>
            <person name="Pawlowska J."/>
        </authorList>
    </citation>
    <scope>NUCLEOTIDE SEQUENCE</scope>
    <source>
        <strain evidence="9">WA0000017839</strain>
    </source>
</reference>
<evidence type="ECO:0000256" key="4">
    <source>
        <dbReference type="ARBA" id="ARBA00022833"/>
    </source>
</evidence>
<dbReference type="AlphaFoldDB" id="A0A8H7RPS8"/>
<dbReference type="InterPro" id="IPR013083">
    <property type="entry name" value="Znf_RING/FYVE/PHD"/>
</dbReference>
<dbReference type="PROSITE" id="PS01359">
    <property type="entry name" value="ZF_PHD_1"/>
    <property type="match status" value="1"/>
</dbReference>
<feature type="compositionally biased region" description="Acidic residues" evidence="7">
    <location>
        <begin position="326"/>
        <end position="343"/>
    </location>
</feature>
<dbReference type="InterPro" id="IPR011011">
    <property type="entry name" value="Znf_FYVE_PHD"/>
</dbReference>
<name>A0A8H7RPS8_9FUNG</name>
<feature type="domain" description="PHD-type" evidence="8">
    <location>
        <begin position="67"/>
        <end position="116"/>
    </location>
</feature>
<evidence type="ECO:0000256" key="5">
    <source>
        <dbReference type="ARBA" id="ARBA00023242"/>
    </source>
</evidence>
<gene>
    <name evidence="9" type="ORF">INT47_000981</name>
</gene>
<feature type="compositionally biased region" description="Basic residues" evidence="7">
    <location>
        <begin position="275"/>
        <end position="284"/>
    </location>
</feature>
<dbReference type="PROSITE" id="PS50016">
    <property type="entry name" value="ZF_PHD_2"/>
    <property type="match status" value="1"/>
</dbReference>
<dbReference type="Proteomes" id="UP000603453">
    <property type="component" value="Unassembled WGS sequence"/>
</dbReference>
<feature type="compositionally biased region" description="Polar residues" evidence="7">
    <location>
        <begin position="700"/>
        <end position="715"/>
    </location>
</feature>
<feature type="region of interest" description="Disordered" evidence="7">
    <location>
        <begin position="1"/>
        <end position="60"/>
    </location>
</feature>
<dbReference type="InterPro" id="IPR037869">
    <property type="entry name" value="Spp1/CFP1"/>
</dbReference>